<evidence type="ECO:0000256" key="13">
    <source>
        <dbReference type="SAM" id="MobiDB-lite"/>
    </source>
</evidence>
<evidence type="ECO:0000256" key="8">
    <source>
        <dbReference type="ARBA" id="ARBA00022927"/>
    </source>
</evidence>
<evidence type="ECO:0000256" key="7">
    <source>
        <dbReference type="ARBA" id="ARBA00022884"/>
    </source>
</evidence>
<dbReference type="InterPro" id="IPR057327">
    <property type="entry name" value="Vts1_dom"/>
</dbReference>
<dbReference type="GO" id="GO:0005829">
    <property type="term" value="C:cytosol"/>
    <property type="evidence" value="ECO:0007669"/>
    <property type="project" value="UniProtKB-SubCell"/>
</dbReference>
<comment type="function">
    <text evidence="11">RNA-binding protein involved in post-transcriptional regulation through transcript degradation.</text>
</comment>
<keyword evidence="6" id="KW-0547">Nucleotide-binding</keyword>
<gene>
    <name evidence="15" type="ORF">A4X09_0g4602</name>
</gene>
<feature type="region of interest" description="Disordered" evidence="13">
    <location>
        <begin position="1"/>
        <end position="73"/>
    </location>
</feature>
<dbReference type="SUPFAM" id="SSF47769">
    <property type="entry name" value="SAM/Pointed domain"/>
    <property type="match status" value="1"/>
</dbReference>
<organism evidence="15 16">
    <name type="scientific">Tilletia walkeri</name>
    <dbReference type="NCBI Taxonomy" id="117179"/>
    <lineage>
        <taxon>Eukaryota</taxon>
        <taxon>Fungi</taxon>
        <taxon>Dikarya</taxon>
        <taxon>Basidiomycota</taxon>
        <taxon>Ustilaginomycotina</taxon>
        <taxon>Exobasidiomycetes</taxon>
        <taxon>Tilletiales</taxon>
        <taxon>Tilletiaceae</taxon>
        <taxon>Tilletia</taxon>
    </lineage>
</organism>
<feature type="compositionally biased region" description="Gly residues" evidence="13">
    <location>
        <begin position="744"/>
        <end position="757"/>
    </location>
</feature>
<dbReference type="InterPro" id="IPR013761">
    <property type="entry name" value="SAM/pointed_sf"/>
</dbReference>
<dbReference type="InterPro" id="IPR001660">
    <property type="entry name" value="SAM"/>
</dbReference>
<feature type="compositionally biased region" description="Gly residues" evidence="13">
    <location>
        <begin position="644"/>
        <end position="663"/>
    </location>
</feature>
<keyword evidence="7" id="KW-0694">RNA-binding</keyword>
<protein>
    <recommendedName>
        <fullName evidence="10">RNA-binding protein VTS1</fullName>
    </recommendedName>
    <alternativeName>
        <fullName evidence="12">RNA-binding protein vts1</fullName>
    </alternativeName>
</protein>
<evidence type="ECO:0000256" key="3">
    <source>
        <dbReference type="ARBA" id="ARBA00007325"/>
    </source>
</evidence>
<evidence type="ECO:0000256" key="6">
    <source>
        <dbReference type="ARBA" id="ARBA00022741"/>
    </source>
</evidence>
<evidence type="ECO:0000256" key="4">
    <source>
        <dbReference type="ARBA" id="ARBA00022448"/>
    </source>
</evidence>
<dbReference type="GO" id="GO:0000289">
    <property type="term" value="P:nuclear-transcribed mRNA poly(A) tail shortening"/>
    <property type="evidence" value="ECO:0007669"/>
    <property type="project" value="TreeGrafter"/>
</dbReference>
<dbReference type="InterPro" id="IPR050897">
    <property type="entry name" value="SMAUG/VTS1_RNA-bind"/>
</dbReference>
<comment type="similarity">
    <text evidence="3">Belongs to the VTS1 family.</text>
</comment>
<dbReference type="Proteomes" id="UP000078113">
    <property type="component" value="Unassembled WGS sequence"/>
</dbReference>
<evidence type="ECO:0000256" key="1">
    <source>
        <dbReference type="ARBA" id="ARBA00004201"/>
    </source>
</evidence>
<feature type="region of interest" description="Disordered" evidence="13">
    <location>
        <begin position="740"/>
        <end position="766"/>
    </location>
</feature>
<keyword evidence="8" id="KW-0653">Protein transport</keyword>
<feature type="region of interest" description="Disordered" evidence="13">
    <location>
        <begin position="305"/>
        <end position="381"/>
    </location>
</feature>
<dbReference type="Pfam" id="PF25479">
    <property type="entry name" value="Vts1"/>
    <property type="match status" value="1"/>
</dbReference>
<keyword evidence="5" id="KW-0963">Cytoplasm</keyword>
<evidence type="ECO:0000313" key="16">
    <source>
        <dbReference type="Proteomes" id="UP000078113"/>
    </source>
</evidence>
<dbReference type="Gene3D" id="1.10.150.50">
    <property type="entry name" value="Transcription Factor, Ets-1"/>
    <property type="match status" value="1"/>
</dbReference>
<reference evidence="15" key="2">
    <citation type="journal article" date="2019" name="IMA Fungus">
        <title>Genome sequencing and comparison of five Tilletia species to identify candidate genes for the detection of regulated species infecting wheat.</title>
        <authorList>
            <person name="Nguyen H.D.T."/>
            <person name="Sultana T."/>
            <person name="Kesanakurti P."/>
            <person name="Hambleton S."/>
        </authorList>
    </citation>
    <scope>NUCLEOTIDE SEQUENCE</scope>
    <source>
        <strain evidence="15">DAOMC 236422</strain>
    </source>
</reference>
<dbReference type="EMBL" id="LWDG02000201">
    <property type="protein sequence ID" value="KAE8267745.1"/>
    <property type="molecule type" value="Genomic_DNA"/>
</dbReference>
<dbReference type="GO" id="GO:0000932">
    <property type="term" value="C:P-body"/>
    <property type="evidence" value="ECO:0007669"/>
    <property type="project" value="UniProtKB-SubCell"/>
</dbReference>
<evidence type="ECO:0000313" key="15">
    <source>
        <dbReference type="EMBL" id="KAE8267745.1"/>
    </source>
</evidence>
<dbReference type="PANTHER" id="PTHR12515:SF5">
    <property type="entry name" value="PROTEIN SMAUG"/>
    <property type="match status" value="1"/>
</dbReference>
<feature type="compositionally biased region" description="Low complexity" evidence="13">
    <location>
        <begin position="633"/>
        <end position="643"/>
    </location>
</feature>
<comment type="subunit">
    <text evidence="9">Monomer. Binds to RNA.</text>
</comment>
<feature type="compositionally biased region" description="Low complexity" evidence="13">
    <location>
        <begin position="51"/>
        <end position="73"/>
    </location>
</feature>
<accession>A0A8X7N917</accession>
<dbReference type="GO" id="GO:0003729">
    <property type="term" value="F:mRNA binding"/>
    <property type="evidence" value="ECO:0007669"/>
    <property type="project" value="InterPro"/>
</dbReference>
<sequence>MTDHGSLRPPVSPGPAQFGLHRASSPGAVGSYSSQQPGARASMSAAAGPNSRYSLGSSKLSSSSSSGTVDSSANSTAAAMARLSLQQQQVAAAHHAAEQQARSPLMGGNLQMPTPNSAIGRGVRPSSEMLNMNYQNTPESDAMDKWFEDLQHYEATLEEMAAASLDQNFKEELSAIEQWFRVLSEAERTAALYSLLQEATQVQIRFFITVLQQMARTDPMSALLSPAHANNALLEQMDQKYAALGLKSPSAMKTSNTTGNIAYRQSMDPAGFLSPNAAANIYNPSGADASASLAAQRAKLKANRISAPGTLPGERSYAGSSLDKVAERDGSRSPQPHMYDHPSSGAGRPKSTGGLSNMSDAQARSPRIGGGSLGPLDDQLSPLGAQGATWASLMNTPLVPGYDDKSGTSTADMRASLDAAAAQLASINAEAGRNVLLDQDVNKYKRKSAQLVGPGGANGGGGAGGGAANANVQGVLSGMFDAGASPNMSAQWSTSHQDLLRQAMAAGSPNFNNGGNGGGFSLTSLAPASPNTLAGLQSPSGGMGNPLNMQMMNAMAAMGQLGSVNVNAGQFLAMQQQILQNQQTLAAMAEQQAQYGNMGRMSGSGPAGGGAGRLVTPNTAQFSGSLGGRRSPRPGGMSPSGRSGPLGGMNAGGAGAVGSVGGGGPVEEEAVDISMLEDIPAWLRHLRLHKYTPNFESSNWREMVLMDDKALEDKGVAALGARRKMLKTFEVVRAKYGISMPGEAEGGSTGAGDGAAEGEGKQDEGK</sequence>
<feature type="region of interest" description="Disordered" evidence="13">
    <location>
        <begin position="90"/>
        <end position="113"/>
    </location>
</feature>
<keyword evidence="16" id="KW-1185">Reference proteome</keyword>
<feature type="compositionally biased region" description="Polar residues" evidence="13">
    <location>
        <begin position="353"/>
        <end position="362"/>
    </location>
</feature>
<dbReference type="FunFam" id="1.10.150.50:FF:000033">
    <property type="entry name" value="Protein vts1, variant"/>
    <property type="match status" value="1"/>
</dbReference>
<feature type="compositionally biased region" description="Low complexity" evidence="13">
    <location>
        <begin position="90"/>
        <end position="101"/>
    </location>
</feature>
<evidence type="ECO:0000256" key="2">
    <source>
        <dbReference type="ARBA" id="ARBA00004514"/>
    </source>
</evidence>
<evidence type="ECO:0000256" key="10">
    <source>
        <dbReference type="ARBA" id="ARBA00024136"/>
    </source>
</evidence>
<evidence type="ECO:0000256" key="11">
    <source>
        <dbReference type="ARBA" id="ARBA00054767"/>
    </source>
</evidence>
<dbReference type="Pfam" id="PF07647">
    <property type="entry name" value="SAM_2"/>
    <property type="match status" value="1"/>
</dbReference>
<evidence type="ECO:0000256" key="12">
    <source>
        <dbReference type="ARBA" id="ARBA00073291"/>
    </source>
</evidence>
<dbReference type="GO" id="GO:0000166">
    <property type="term" value="F:nucleotide binding"/>
    <property type="evidence" value="ECO:0007669"/>
    <property type="project" value="UniProtKB-KW"/>
</dbReference>
<evidence type="ECO:0000256" key="5">
    <source>
        <dbReference type="ARBA" id="ARBA00022490"/>
    </source>
</evidence>
<comment type="subcellular location">
    <subcellularLocation>
        <location evidence="1">Cytoplasm</location>
        <location evidence="1">P-body</location>
    </subcellularLocation>
    <subcellularLocation>
        <location evidence="2">Cytoplasm</location>
        <location evidence="2">Cytosol</location>
    </subcellularLocation>
</comment>
<evidence type="ECO:0000259" key="14">
    <source>
        <dbReference type="PROSITE" id="PS50105"/>
    </source>
</evidence>
<proteinExistence type="inferred from homology"/>
<dbReference type="PANTHER" id="PTHR12515">
    <property type="entry name" value="STERILE ALPHA MOTIF DOMAIN CONTAINING PROTEIN 4-RELATED"/>
    <property type="match status" value="1"/>
</dbReference>
<feature type="region of interest" description="Disordered" evidence="13">
    <location>
        <begin position="618"/>
        <end position="663"/>
    </location>
</feature>
<comment type="caution">
    <text evidence="15">The sequence shown here is derived from an EMBL/GenBank/DDBJ whole genome shotgun (WGS) entry which is preliminary data.</text>
</comment>
<dbReference type="AlphaFoldDB" id="A0A8X7N917"/>
<dbReference type="SMART" id="SM00454">
    <property type="entry name" value="SAM"/>
    <property type="match status" value="1"/>
</dbReference>
<keyword evidence="4" id="KW-0813">Transport</keyword>
<dbReference type="CDD" id="cd09556">
    <property type="entry name" value="SAM_VTS1_fungal"/>
    <property type="match status" value="1"/>
</dbReference>
<dbReference type="InterPro" id="IPR037635">
    <property type="entry name" value="VTS1_SAM"/>
</dbReference>
<dbReference type="GO" id="GO:0015031">
    <property type="term" value="P:protein transport"/>
    <property type="evidence" value="ECO:0007669"/>
    <property type="project" value="UniProtKB-KW"/>
</dbReference>
<name>A0A8X7N917_9BASI</name>
<evidence type="ECO:0000256" key="9">
    <source>
        <dbReference type="ARBA" id="ARBA00024046"/>
    </source>
</evidence>
<feature type="domain" description="SAM" evidence="14">
    <location>
        <begin position="674"/>
        <end position="735"/>
    </location>
</feature>
<reference evidence="15" key="1">
    <citation type="submission" date="2016-04" db="EMBL/GenBank/DDBJ databases">
        <authorList>
            <person name="Nguyen H.D."/>
            <person name="Samba Siva P."/>
            <person name="Cullis J."/>
            <person name="Levesque C.A."/>
            <person name="Hambleton S."/>
        </authorList>
    </citation>
    <scope>NUCLEOTIDE SEQUENCE</scope>
    <source>
        <strain evidence="15">DAOMC 236422</strain>
    </source>
</reference>
<dbReference type="PROSITE" id="PS50105">
    <property type="entry name" value="SAM_DOMAIN"/>
    <property type="match status" value="1"/>
</dbReference>